<accession>A0A2N9L6Q2</accession>
<protein>
    <submittedName>
        <fullName evidence="1">Uncharacterized protein</fullName>
    </submittedName>
</protein>
<organism evidence="1 2">
    <name type="scientific">Candidatus Sulfuritelmatomonas gaucii</name>
    <dbReference type="NCBI Taxonomy" id="2043161"/>
    <lineage>
        <taxon>Bacteria</taxon>
        <taxon>Pseudomonadati</taxon>
        <taxon>Acidobacteriota</taxon>
        <taxon>Terriglobia</taxon>
        <taxon>Terriglobales</taxon>
        <taxon>Acidobacteriaceae</taxon>
        <taxon>Candidatus Sulfuritelmatomonas</taxon>
    </lineage>
</organism>
<evidence type="ECO:0000313" key="2">
    <source>
        <dbReference type="Proteomes" id="UP000239735"/>
    </source>
</evidence>
<reference evidence="2" key="1">
    <citation type="submission" date="2018-02" db="EMBL/GenBank/DDBJ databases">
        <authorList>
            <person name="Hausmann B."/>
        </authorList>
    </citation>
    <scope>NUCLEOTIDE SEQUENCE [LARGE SCALE GENOMIC DNA]</scope>
    <source>
        <strain evidence="2">Peat soil MAG SbA5</strain>
    </source>
</reference>
<proteinExistence type="predicted"/>
<dbReference type="EMBL" id="OKRB01000073">
    <property type="protein sequence ID" value="SPE18987.1"/>
    <property type="molecule type" value="Genomic_DNA"/>
</dbReference>
<gene>
    <name evidence="1" type="ORF">SBA5_180020</name>
</gene>
<evidence type="ECO:0000313" key="1">
    <source>
        <dbReference type="EMBL" id="SPE18987.1"/>
    </source>
</evidence>
<dbReference type="Proteomes" id="UP000239735">
    <property type="component" value="Unassembled WGS sequence"/>
</dbReference>
<dbReference type="AlphaFoldDB" id="A0A2N9L6Q2"/>
<name>A0A2N9L6Q2_9BACT</name>
<sequence>MGIGPIGIALGGIGIGPMGIAATVAEGGIGIGPMGIALGGIGIGPMGIAATVAEGGIGIGPIGMAKTVQAETRSTAKNPTFKIFNVRVLIWTLFPAVDTPP</sequence>